<evidence type="ECO:0000313" key="1">
    <source>
        <dbReference type="EMBL" id="KAA2238684.1"/>
    </source>
</evidence>
<reference evidence="1 2" key="2">
    <citation type="submission" date="2019-09" db="EMBL/GenBank/DDBJ databases">
        <authorList>
            <person name="Jin C."/>
        </authorList>
    </citation>
    <scope>NUCLEOTIDE SEQUENCE [LARGE SCALE GENOMIC DNA]</scope>
    <source>
        <strain evidence="1 2">BN140078</strain>
    </source>
</reference>
<proteinExistence type="predicted"/>
<organism evidence="1 2">
    <name type="scientific">Chitinophaga agrisoli</name>
    <dbReference type="NCBI Taxonomy" id="2607653"/>
    <lineage>
        <taxon>Bacteria</taxon>
        <taxon>Pseudomonadati</taxon>
        <taxon>Bacteroidota</taxon>
        <taxon>Chitinophagia</taxon>
        <taxon>Chitinophagales</taxon>
        <taxon>Chitinophagaceae</taxon>
        <taxon>Chitinophaga</taxon>
    </lineage>
</organism>
<dbReference type="Proteomes" id="UP000324611">
    <property type="component" value="Unassembled WGS sequence"/>
</dbReference>
<gene>
    <name evidence="1" type="ORF">F0L74_20920</name>
</gene>
<protein>
    <submittedName>
        <fullName evidence="1">Uncharacterized protein</fullName>
    </submittedName>
</protein>
<dbReference type="RefSeq" id="WP_149839863.1">
    <property type="nucleotide sequence ID" value="NZ_VUOC01000004.1"/>
</dbReference>
<keyword evidence="2" id="KW-1185">Reference proteome</keyword>
<evidence type="ECO:0000313" key="2">
    <source>
        <dbReference type="Proteomes" id="UP000324611"/>
    </source>
</evidence>
<name>A0A5B2VID2_9BACT</name>
<reference evidence="1 2" key="1">
    <citation type="submission" date="2019-09" db="EMBL/GenBank/DDBJ databases">
        <title>Chitinophaga ginsengihumi sp. nov., isolated from soil of ginseng rhizosphere.</title>
        <authorList>
            <person name="Lee J."/>
        </authorList>
    </citation>
    <scope>NUCLEOTIDE SEQUENCE [LARGE SCALE GENOMIC DNA]</scope>
    <source>
        <strain evidence="1 2">BN140078</strain>
    </source>
</reference>
<dbReference type="AlphaFoldDB" id="A0A5B2VID2"/>
<dbReference type="EMBL" id="VUOC01000004">
    <property type="protein sequence ID" value="KAA2238684.1"/>
    <property type="molecule type" value="Genomic_DNA"/>
</dbReference>
<sequence length="198" mass="22793">MKNKGIIKLVMLFCLGIFVSNTYSQQIKPFVNWQTGDTLLITVSYTGKNVANLQRVKCWYAGSMAFVKLYDKHKMALVARDSLSKERAEAAVALLNVKADIPLPEKYKAYASTPISDSAAVLRLIEWYEEEHTITHKRDEMIDCLQQMEVWLAKKEREKENSETARSTKIVFKKADDTAIYFEDGYLDVRKIFSCLFQ</sequence>
<accession>A0A5B2VID2</accession>
<comment type="caution">
    <text evidence="1">The sequence shown here is derived from an EMBL/GenBank/DDBJ whole genome shotgun (WGS) entry which is preliminary data.</text>
</comment>